<dbReference type="EMBL" id="JACHLI010000049">
    <property type="protein sequence ID" value="MBB4867817.1"/>
    <property type="molecule type" value="Genomic_DNA"/>
</dbReference>
<keyword evidence="1" id="KW-1133">Transmembrane helix</keyword>
<organism evidence="2 3">
    <name type="scientific">Pseudomonas nitroreducens</name>
    <dbReference type="NCBI Taxonomy" id="46680"/>
    <lineage>
        <taxon>Bacteria</taxon>
        <taxon>Pseudomonadati</taxon>
        <taxon>Pseudomonadota</taxon>
        <taxon>Gammaproteobacteria</taxon>
        <taxon>Pseudomonadales</taxon>
        <taxon>Pseudomonadaceae</taxon>
        <taxon>Pseudomonas</taxon>
    </lineage>
</organism>
<feature type="transmembrane region" description="Helical" evidence="1">
    <location>
        <begin position="12"/>
        <end position="31"/>
    </location>
</feature>
<accession>A0A7W7P5Z9</accession>
<dbReference type="RefSeq" id="WP_184597737.1">
    <property type="nucleotide sequence ID" value="NZ_JACHLI010000049.1"/>
</dbReference>
<protein>
    <submittedName>
        <fullName evidence="2">Prepilin-type N-terminal cleavage/methylation domain-containing protein</fullName>
    </submittedName>
</protein>
<gene>
    <name evidence="2" type="ORF">HNP46_006736</name>
</gene>
<dbReference type="InterPro" id="IPR012902">
    <property type="entry name" value="N_methyl_site"/>
</dbReference>
<keyword evidence="1" id="KW-0472">Membrane</keyword>
<evidence type="ECO:0000256" key="1">
    <source>
        <dbReference type="SAM" id="Phobius"/>
    </source>
</evidence>
<reference evidence="2 3" key="1">
    <citation type="submission" date="2020-08" db="EMBL/GenBank/DDBJ databases">
        <title>Functional genomics of gut bacteria from endangered species of beetles.</title>
        <authorList>
            <person name="Carlos-Shanley C."/>
        </authorList>
    </citation>
    <scope>NUCLEOTIDE SEQUENCE [LARGE SCALE GENOMIC DNA]</scope>
    <source>
        <strain evidence="2 3">S00179</strain>
    </source>
</reference>
<dbReference type="AlphaFoldDB" id="A0A7W7P5Z9"/>
<proteinExistence type="predicted"/>
<comment type="caution">
    <text evidence="2">The sequence shown here is derived from an EMBL/GenBank/DDBJ whole genome shotgun (WGS) entry which is preliminary data.</text>
</comment>
<keyword evidence="1" id="KW-0812">Transmembrane</keyword>
<sequence length="497" mass="52073">MLNVKKAQRGFTLFEVILALGLTGVLSLMTLQTQLLEVEQRKAKITGLQLYQLNSAIAAWTAANAGAAGVTYTDTNWLKSSSCLGGTSAVAYLPCNFPKGDATEPLSGGKLTLSSVITTTGTAPNQVTTVTTTTTPYALAGGAKRADLAGLAAFVAAAGAKSFTPSMASSYREAKSSPSTAVITMVASNNPLTDVWLRTDGKNSMDSNLKFNTGVAAANREIQGVSRIANIASNTLTIGNPNGAASGYSVVFDAAKTNYGALAIQNVQNLTYGLDISSGQIQAQFGDISANGLSTIGSYAQANRLYDTDNTGYYLDPTNTSVLNAATFTSSLTTPALIDSQNTGYYMQPANYSNLNQFASLFTKVNGNVSIGGNFLVEGTWTQKAQNVWKTGCSPEGAISSNAAGEVLNCLGGVWNKLVGNGISNYQSYQSPTVAGLKQTYIGTHRLCGFGALSNSQATTEAYCQIVTDGGGNWWINDWVQNSGATEHRCYATCFDN</sequence>
<dbReference type="NCBIfam" id="TIGR02532">
    <property type="entry name" value="IV_pilin_GFxxxE"/>
    <property type="match status" value="1"/>
</dbReference>
<dbReference type="Pfam" id="PF07963">
    <property type="entry name" value="N_methyl"/>
    <property type="match status" value="1"/>
</dbReference>
<evidence type="ECO:0000313" key="3">
    <source>
        <dbReference type="Proteomes" id="UP000566995"/>
    </source>
</evidence>
<evidence type="ECO:0000313" key="2">
    <source>
        <dbReference type="EMBL" id="MBB4867817.1"/>
    </source>
</evidence>
<name>A0A7W7P5Z9_PSENT</name>
<dbReference type="Proteomes" id="UP000566995">
    <property type="component" value="Unassembled WGS sequence"/>
</dbReference>